<dbReference type="SMART" id="SM00448">
    <property type="entry name" value="REC"/>
    <property type="match status" value="1"/>
</dbReference>
<dbReference type="RefSeq" id="WP_065852392.1">
    <property type="nucleotide sequence ID" value="NZ_LYPC01000014.1"/>
</dbReference>
<dbReference type="Proteomes" id="UP000093309">
    <property type="component" value="Unassembled WGS sequence"/>
</dbReference>
<evidence type="ECO:0000256" key="4">
    <source>
        <dbReference type="PROSITE-ProRule" id="PRU00169"/>
    </source>
</evidence>
<dbReference type="PROSITE" id="PS01124">
    <property type="entry name" value="HTH_ARAC_FAMILY_2"/>
    <property type="match status" value="1"/>
</dbReference>
<dbReference type="PANTHER" id="PTHR43280:SF28">
    <property type="entry name" value="HTH-TYPE TRANSCRIPTIONAL ACTIVATOR RHAS"/>
    <property type="match status" value="1"/>
</dbReference>
<dbReference type="Pfam" id="PF00072">
    <property type="entry name" value="Response_reg"/>
    <property type="match status" value="1"/>
</dbReference>
<dbReference type="PANTHER" id="PTHR43280">
    <property type="entry name" value="ARAC-FAMILY TRANSCRIPTIONAL REGULATOR"/>
    <property type="match status" value="1"/>
</dbReference>
<dbReference type="InterPro" id="IPR018060">
    <property type="entry name" value="HTH_AraC"/>
</dbReference>
<evidence type="ECO:0000256" key="1">
    <source>
        <dbReference type="ARBA" id="ARBA00023015"/>
    </source>
</evidence>
<dbReference type="OrthoDB" id="1699at2"/>
<dbReference type="InterPro" id="IPR011006">
    <property type="entry name" value="CheY-like_superfamily"/>
</dbReference>
<dbReference type="STRING" id="512399.A8709_15510"/>
<accession>A0A1C1A4J4</accession>
<dbReference type="PROSITE" id="PS50110">
    <property type="entry name" value="RESPONSE_REGULATORY"/>
    <property type="match status" value="1"/>
</dbReference>
<organism evidence="7 8">
    <name type="scientific">Paenibacillus pectinilyticus</name>
    <dbReference type="NCBI Taxonomy" id="512399"/>
    <lineage>
        <taxon>Bacteria</taxon>
        <taxon>Bacillati</taxon>
        <taxon>Bacillota</taxon>
        <taxon>Bacilli</taxon>
        <taxon>Bacillales</taxon>
        <taxon>Paenibacillaceae</taxon>
        <taxon>Paenibacillus</taxon>
    </lineage>
</organism>
<evidence type="ECO:0000259" key="6">
    <source>
        <dbReference type="PROSITE" id="PS50110"/>
    </source>
</evidence>
<dbReference type="SUPFAM" id="SSF46689">
    <property type="entry name" value="Homeodomain-like"/>
    <property type="match status" value="2"/>
</dbReference>
<dbReference type="Pfam" id="PF12833">
    <property type="entry name" value="HTH_18"/>
    <property type="match status" value="1"/>
</dbReference>
<dbReference type="GO" id="GO:0043565">
    <property type="term" value="F:sequence-specific DNA binding"/>
    <property type="evidence" value="ECO:0007669"/>
    <property type="project" value="InterPro"/>
</dbReference>
<dbReference type="Gene3D" id="3.40.50.2300">
    <property type="match status" value="1"/>
</dbReference>
<keyword evidence="1" id="KW-0805">Transcription regulation</keyword>
<dbReference type="AlphaFoldDB" id="A0A1C1A4J4"/>
<dbReference type="GO" id="GO:0003700">
    <property type="term" value="F:DNA-binding transcription factor activity"/>
    <property type="evidence" value="ECO:0007669"/>
    <property type="project" value="InterPro"/>
</dbReference>
<evidence type="ECO:0008006" key="9">
    <source>
        <dbReference type="Google" id="ProtNLM"/>
    </source>
</evidence>
<evidence type="ECO:0000259" key="5">
    <source>
        <dbReference type="PROSITE" id="PS01124"/>
    </source>
</evidence>
<keyword evidence="3" id="KW-0804">Transcription</keyword>
<keyword evidence="4" id="KW-0597">Phosphoprotein</keyword>
<feature type="domain" description="Response regulatory" evidence="6">
    <location>
        <begin position="10"/>
        <end position="127"/>
    </location>
</feature>
<dbReference type="InterPro" id="IPR001789">
    <property type="entry name" value="Sig_transdc_resp-reg_receiver"/>
</dbReference>
<evidence type="ECO:0000256" key="2">
    <source>
        <dbReference type="ARBA" id="ARBA00023125"/>
    </source>
</evidence>
<dbReference type="GO" id="GO:0000160">
    <property type="term" value="P:phosphorelay signal transduction system"/>
    <property type="evidence" value="ECO:0007669"/>
    <property type="project" value="InterPro"/>
</dbReference>
<dbReference type="InterPro" id="IPR018062">
    <property type="entry name" value="HTH_AraC-typ_CS"/>
</dbReference>
<feature type="modified residue" description="4-aspartylphosphate" evidence="4">
    <location>
        <position position="62"/>
    </location>
</feature>
<dbReference type="CDD" id="cd17536">
    <property type="entry name" value="REC_YesN-like"/>
    <property type="match status" value="1"/>
</dbReference>
<dbReference type="SMART" id="SM00342">
    <property type="entry name" value="HTH_ARAC"/>
    <property type="match status" value="1"/>
</dbReference>
<protein>
    <recommendedName>
        <fullName evidence="9">DNA-binding response regulator</fullName>
    </recommendedName>
</protein>
<dbReference type="InterPro" id="IPR009057">
    <property type="entry name" value="Homeodomain-like_sf"/>
</dbReference>
<name>A0A1C1A4J4_9BACL</name>
<reference evidence="8" key="1">
    <citation type="submission" date="2016-05" db="EMBL/GenBank/DDBJ databases">
        <title>Paenibacillus oryzae. sp. nov., isolated from the rice root.</title>
        <authorList>
            <person name="Zhang J."/>
            <person name="Zhang X."/>
        </authorList>
    </citation>
    <scope>NUCLEOTIDE SEQUENCE [LARGE SCALE GENOMIC DNA]</scope>
    <source>
        <strain evidence="8">KCTC13222</strain>
    </source>
</reference>
<evidence type="ECO:0000313" key="7">
    <source>
        <dbReference type="EMBL" id="OCT15482.1"/>
    </source>
</evidence>
<dbReference type="EMBL" id="LYPC01000014">
    <property type="protein sequence ID" value="OCT15482.1"/>
    <property type="molecule type" value="Genomic_DNA"/>
</dbReference>
<gene>
    <name evidence="7" type="ORF">A8709_15510</name>
</gene>
<sequence>MTSTKPANFQVVIVEDEQLILDNLVQKIAQFDLGFSVAGTAKNGKKGLELIADVQPSLVITDIRMPVMDGLELMKGVSYQFPNIHKIIISGYSEFTYAQQAIQYGVKDYLLKPVDTNAFRKTLIELKILLSTELQSSKQKEGDQLSTDELIAEFQFYLKENYTSEINLEALSKRLNVNPTHLSRLFTKRYGENPSTYVINLRMNKAKYLLTNHPELSVKAIGELVGYTDQNYFSHAFKKLTAVSPAYYRAEKKVFE</sequence>
<comment type="caution">
    <text evidence="7">The sequence shown here is derived from an EMBL/GenBank/DDBJ whole genome shotgun (WGS) entry which is preliminary data.</text>
</comment>
<keyword evidence="8" id="KW-1185">Reference proteome</keyword>
<dbReference type="SUPFAM" id="SSF52172">
    <property type="entry name" value="CheY-like"/>
    <property type="match status" value="1"/>
</dbReference>
<dbReference type="Gene3D" id="1.10.10.60">
    <property type="entry name" value="Homeodomain-like"/>
    <property type="match status" value="2"/>
</dbReference>
<dbReference type="PROSITE" id="PS00041">
    <property type="entry name" value="HTH_ARAC_FAMILY_1"/>
    <property type="match status" value="1"/>
</dbReference>
<feature type="domain" description="HTH araC/xylS-type" evidence="5">
    <location>
        <begin position="152"/>
        <end position="251"/>
    </location>
</feature>
<keyword evidence="2" id="KW-0238">DNA-binding</keyword>
<proteinExistence type="predicted"/>
<evidence type="ECO:0000256" key="3">
    <source>
        <dbReference type="ARBA" id="ARBA00023163"/>
    </source>
</evidence>
<evidence type="ECO:0000313" key="8">
    <source>
        <dbReference type="Proteomes" id="UP000093309"/>
    </source>
</evidence>